<evidence type="ECO:0000256" key="2">
    <source>
        <dbReference type="SAM" id="MobiDB-lite"/>
    </source>
</evidence>
<keyword evidence="5" id="KW-1185">Reference proteome</keyword>
<sequence>MKLISFAIVSLLAVTVSAHLPHGAATQDMDQSQGSNTESVQQPQSTSTEEMDQYQSTDTQTLQEHDQDAFQAELEKLEKACEEIEAQISELHNEIEMQEKMMTDFGSEIQGLMIALTKQGISETAKTLLKKQYDSAFSSWKGVLDIMDIKESDLKKAKKERTDTQIQLLTLKENHKRLMEHNANN</sequence>
<gene>
    <name evidence="4" type="ORF">BASA50_006922</name>
</gene>
<keyword evidence="1" id="KW-0175">Coiled coil</keyword>
<evidence type="ECO:0000256" key="1">
    <source>
        <dbReference type="SAM" id="Coils"/>
    </source>
</evidence>
<evidence type="ECO:0000313" key="5">
    <source>
        <dbReference type="Proteomes" id="UP001648503"/>
    </source>
</evidence>
<feature type="region of interest" description="Disordered" evidence="2">
    <location>
        <begin position="25"/>
        <end position="62"/>
    </location>
</feature>
<keyword evidence="3" id="KW-0732">Signal</keyword>
<name>A0ABQ8F8F4_9FUNG</name>
<dbReference type="EMBL" id="JAFCIX010000340">
    <property type="protein sequence ID" value="KAH6594016.1"/>
    <property type="molecule type" value="Genomic_DNA"/>
</dbReference>
<organism evidence="4 5">
    <name type="scientific">Batrachochytrium salamandrivorans</name>
    <dbReference type="NCBI Taxonomy" id="1357716"/>
    <lineage>
        <taxon>Eukaryota</taxon>
        <taxon>Fungi</taxon>
        <taxon>Fungi incertae sedis</taxon>
        <taxon>Chytridiomycota</taxon>
        <taxon>Chytridiomycota incertae sedis</taxon>
        <taxon>Chytridiomycetes</taxon>
        <taxon>Rhizophydiales</taxon>
        <taxon>Rhizophydiales incertae sedis</taxon>
        <taxon>Batrachochytrium</taxon>
    </lineage>
</organism>
<feature type="signal peptide" evidence="3">
    <location>
        <begin position="1"/>
        <end position="18"/>
    </location>
</feature>
<reference evidence="4 5" key="1">
    <citation type="submission" date="2021-02" db="EMBL/GenBank/DDBJ databases">
        <title>Variation within the Batrachochytrium salamandrivorans European outbreak.</title>
        <authorList>
            <person name="Kelly M."/>
            <person name="Pasmans F."/>
            <person name="Shea T.P."/>
            <person name="Munoz J.F."/>
            <person name="Carranza S."/>
            <person name="Cuomo C.A."/>
            <person name="Martel A."/>
        </authorList>
    </citation>
    <scope>NUCLEOTIDE SEQUENCE [LARGE SCALE GENOMIC DNA]</scope>
    <source>
        <strain evidence="4 5">AMFP18/2</strain>
    </source>
</reference>
<feature type="coiled-coil region" evidence="1">
    <location>
        <begin position="67"/>
        <end position="101"/>
    </location>
</feature>
<proteinExistence type="predicted"/>
<evidence type="ECO:0000256" key="3">
    <source>
        <dbReference type="SAM" id="SignalP"/>
    </source>
</evidence>
<accession>A0ABQ8F8F4</accession>
<feature type="chain" id="PRO_5047087870" evidence="3">
    <location>
        <begin position="19"/>
        <end position="185"/>
    </location>
</feature>
<feature type="compositionally biased region" description="Polar residues" evidence="2">
    <location>
        <begin position="28"/>
        <end position="62"/>
    </location>
</feature>
<evidence type="ECO:0000313" key="4">
    <source>
        <dbReference type="EMBL" id="KAH6594016.1"/>
    </source>
</evidence>
<comment type="caution">
    <text evidence="4">The sequence shown here is derived from an EMBL/GenBank/DDBJ whole genome shotgun (WGS) entry which is preliminary data.</text>
</comment>
<dbReference type="Proteomes" id="UP001648503">
    <property type="component" value="Unassembled WGS sequence"/>
</dbReference>
<feature type="coiled-coil region" evidence="1">
    <location>
        <begin position="147"/>
        <end position="174"/>
    </location>
</feature>
<protein>
    <submittedName>
        <fullName evidence="4">Uncharacterized protein</fullName>
    </submittedName>
</protein>